<protein>
    <submittedName>
        <fullName evidence="1">Uncharacterized protein</fullName>
    </submittedName>
</protein>
<evidence type="ECO:0000313" key="1">
    <source>
        <dbReference type="EMBL" id="EJD35196.1"/>
    </source>
</evidence>
<dbReference type="Proteomes" id="UP000006514">
    <property type="component" value="Unassembled WGS sequence"/>
</dbReference>
<proteinExistence type="predicted"/>
<reference evidence="2" key="1">
    <citation type="journal article" date="2012" name="Science">
        <title>The Paleozoic origin of enzymatic lignin decomposition reconstructed from 31 fungal genomes.</title>
        <authorList>
            <person name="Floudas D."/>
            <person name="Binder M."/>
            <person name="Riley R."/>
            <person name="Barry K."/>
            <person name="Blanchette R.A."/>
            <person name="Henrissat B."/>
            <person name="Martinez A.T."/>
            <person name="Otillar R."/>
            <person name="Spatafora J.W."/>
            <person name="Yadav J.S."/>
            <person name="Aerts A."/>
            <person name="Benoit I."/>
            <person name="Boyd A."/>
            <person name="Carlson A."/>
            <person name="Copeland A."/>
            <person name="Coutinho P.M."/>
            <person name="de Vries R.P."/>
            <person name="Ferreira P."/>
            <person name="Findley K."/>
            <person name="Foster B."/>
            <person name="Gaskell J."/>
            <person name="Glotzer D."/>
            <person name="Gorecki P."/>
            <person name="Heitman J."/>
            <person name="Hesse C."/>
            <person name="Hori C."/>
            <person name="Igarashi K."/>
            <person name="Jurgens J.A."/>
            <person name="Kallen N."/>
            <person name="Kersten P."/>
            <person name="Kohler A."/>
            <person name="Kuees U."/>
            <person name="Kumar T.K.A."/>
            <person name="Kuo A."/>
            <person name="LaButti K."/>
            <person name="Larrondo L.F."/>
            <person name="Lindquist E."/>
            <person name="Ling A."/>
            <person name="Lombard V."/>
            <person name="Lucas S."/>
            <person name="Lundell T."/>
            <person name="Martin R."/>
            <person name="McLaughlin D.J."/>
            <person name="Morgenstern I."/>
            <person name="Morin E."/>
            <person name="Murat C."/>
            <person name="Nagy L.G."/>
            <person name="Nolan M."/>
            <person name="Ohm R.A."/>
            <person name="Patyshakuliyeva A."/>
            <person name="Rokas A."/>
            <person name="Ruiz-Duenas F.J."/>
            <person name="Sabat G."/>
            <person name="Salamov A."/>
            <person name="Samejima M."/>
            <person name="Schmutz J."/>
            <person name="Slot J.C."/>
            <person name="St John F."/>
            <person name="Stenlid J."/>
            <person name="Sun H."/>
            <person name="Sun S."/>
            <person name="Syed K."/>
            <person name="Tsang A."/>
            <person name="Wiebenga A."/>
            <person name="Young D."/>
            <person name="Pisabarro A."/>
            <person name="Eastwood D.C."/>
            <person name="Martin F."/>
            <person name="Cullen D."/>
            <person name="Grigoriev I.V."/>
            <person name="Hibbett D.S."/>
        </authorList>
    </citation>
    <scope>NUCLEOTIDE SEQUENCE [LARGE SCALE GENOMIC DNA]</scope>
    <source>
        <strain evidence="2">TFB10046</strain>
    </source>
</reference>
<name>J0LEG6_AURST</name>
<dbReference type="KEGG" id="adl:AURDEDRAFT_117433"/>
<accession>J0LEG6</accession>
<sequence>MDDCGVLEAPHLRVIWLLARARTPEHTDADASRRLRWLILSLITCAFRAGVSPS</sequence>
<dbReference type="AlphaFoldDB" id="J0LEG6"/>
<evidence type="ECO:0000313" key="2">
    <source>
        <dbReference type="Proteomes" id="UP000006514"/>
    </source>
</evidence>
<dbReference type="InParanoid" id="J0LEG6"/>
<organism evidence="1 2">
    <name type="scientific">Auricularia subglabra (strain TFB-10046 / SS5)</name>
    <name type="common">White-rot fungus</name>
    <name type="synonym">Auricularia delicata (strain TFB10046)</name>
    <dbReference type="NCBI Taxonomy" id="717982"/>
    <lineage>
        <taxon>Eukaryota</taxon>
        <taxon>Fungi</taxon>
        <taxon>Dikarya</taxon>
        <taxon>Basidiomycota</taxon>
        <taxon>Agaricomycotina</taxon>
        <taxon>Agaricomycetes</taxon>
        <taxon>Auriculariales</taxon>
        <taxon>Auriculariaceae</taxon>
        <taxon>Auricularia</taxon>
    </lineage>
</organism>
<gene>
    <name evidence="1" type="ORF">AURDEDRAFT_117433</name>
</gene>
<keyword evidence="2" id="KW-1185">Reference proteome</keyword>
<dbReference type="EMBL" id="JH687900">
    <property type="protein sequence ID" value="EJD35196.1"/>
    <property type="molecule type" value="Genomic_DNA"/>
</dbReference>